<name>A0ACB8B6F4_9AGAM</name>
<evidence type="ECO:0000313" key="1">
    <source>
        <dbReference type="EMBL" id="KAH7920327.1"/>
    </source>
</evidence>
<sequence>MPSIFSRSRTNSTPAKKFAVTTAGGTGELDEFGRVTSRGSSNTAVPLTFSGKKDKDKEKKKAQEAKLRSRTISSSKDRADNDLGDLVAQIPDGSFLLLNLDRPRDESGEERTLEYDYGYLSYERHVILGLDEIARLVDVVASELGSRCLTTPFIFSTLALDISASAIKRLIRAFLDTCSNPSSADAERRWREEARFAGPHELGMCIRWGLARVVRVVAGQAVRGLISWDHYIEFRDSEAALNYPPTHFATFLPNLPPVLNSVLLTLLSLLIRFTAHSASSGHTPPTLSPLFGPLLFGLGPATLAFHHTYIHYLRAVNAMEHIMLAFIRWQDAPKASLSPDIANSPASLGSATSLGVPTRLKDWIRGYPAMLPFLHVKNKQERPQARRGARTVRIVSVRRNVRMYSPDLVKTAAGWAQRPRLDPNDHGLSGSKEWERIAPSALKLQPRYSEGYKKRMDLPSNFHPYTGPSMSSVPSTTSSTSSTLSDDGVGVGLGLGGAREGEDRFGTLAELKWGEFEAMGFGTLGADEKKLQFDLTEGARTARAAKRATLNWNDFSTAGFSRNDAPLNATLQFSTPVAHTISSWPTHSADITKKLKKTQRTLPPFGWDTEPVMGSEEMIEEAFLDVFCDLVYGGGWMDVERGEDTDRECNWALIEFKSLPITKTPATPGSDPRTSTTLILFEEFVPLEYRQQLAKESGSKRRLPFLFSPSGKSKQWKPAPTLNGRPYVVGHVPKSPSYREVEFEGLLRTNGSSTKILSLSKPAPPLPPGATLSPPTATTERPHTPRPPISNPLYVPPTKPQTHTLERTQSDTPLTPGSTTKKSRFRIPVPSPGGARRSGIVPAEYSTVDFETRMASYSDDEYSSGGNGGSTLTPAEKQERRMSRDDAWVDILVATHGRRMGAQEAERRGGRGGRVDPELASQEVAQVLAGVRARSPLSDEEDDRTAERAPDPVVAHVPEPVEPEQDNDPDIDSVMSYPTTKRLGYFDLHPERRPGGARPQPQEIPQSVADTDEEDIPDEAVYGSPERPPSLPPKSLRRSIDTEDSEYPPSPCPVREIEVPEFSNGEAHREEKEKESGHSRAESTTLPILLQQHAPELAKTPSPQSKTAALIEMYREREKKSASPIAVTPPSRLPVRSSSLQTKEAALPPVPSDTPSPSPSPTQTSTPAPVIIVPEPQAEVIPEPEADIEVDPEQLEPPQLLFEGSGRDSPGRYVHGAPLHNVLEEEEEEE</sequence>
<protein>
    <submittedName>
        <fullName evidence="1">Uncharacterized protein</fullName>
    </submittedName>
</protein>
<gene>
    <name evidence="1" type="ORF">BV22DRAFT_1021416</name>
</gene>
<organism evidence="1 2">
    <name type="scientific">Leucogyrophana mollusca</name>
    <dbReference type="NCBI Taxonomy" id="85980"/>
    <lineage>
        <taxon>Eukaryota</taxon>
        <taxon>Fungi</taxon>
        <taxon>Dikarya</taxon>
        <taxon>Basidiomycota</taxon>
        <taxon>Agaricomycotina</taxon>
        <taxon>Agaricomycetes</taxon>
        <taxon>Agaricomycetidae</taxon>
        <taxon>Boletales</taxon>
        <taxon>Boletales incertae sedis</taxon>
        <taxon>Leucogyrophana</taxon>
    </lineage>
</organism>
<dbReference type="EMBL" id="MU266588">
    <property type="protein sequence ID" value="KAH7920327.1"/>
    <property type="molecule type" value="Genomic_DNA"/>
</dbReference>
<evidence type="ECO:0000313" key="2">
    <source>
        <dbReference type="Proteomes" id="UP000790709"/>
    </source>
</evidence>
<proteinExistence type="predicted"/>
<accession>A0ACB8B6F4</accession>
<comment type="caution">
    <text evidence="1">The sequence shown here is derived from an EMBL/GenBank/DDBJ whole genome shotgun (WGS) entry which is preliminary data.</text>
</comment>
<dbReference type="Proteomes" id="UP000790709">
    <property type="component" value="Unassembled WGS sequence"/>
</dbReference>
<keyword evidence="2" id="KW-1185">Reference proteome</keyword>
<reference evidence="1" key="1">
    <citation type="journal article" date="2021" name="New Phytol.">
        <title>Evolutionary innovations through gain and loss of genes in the ectomycorrhizal Boletales.</title>
        <authorList>
            <person name="Wu G."/>
            <person name="Miyauchi S."/>
            <person name="Morin E."/>
            <person name="Kuo A."/>
            <person name="Drula E."/>
            <person name="Varga T."/>
            <person name="Kohler A."/>
            <person name="Feng B."/>
            <person name="Cao Y."/>
            <person name="Lipzen A."/>
            <person name="Daum C."/>
            <person name="Hundley H."/>
            <person name="Pangilinan J."/>
            <person name="Johnson J."/>
            <person name="Barry K."/>
            <person name="LaButti K."/>
            <person name="Ng V."/>
            <person name="Ahrendt S."/>
            <person name="Min B."/>
            <person name="Choi I.G."/>
            <person name="Park H."/>
            <person name="Plett J.M."/>
            <person name="Magnuson J."/>
            <person name="Spatafora J.W."/>
            <person name="Nagy L.G."/>
            <person name="Henrissat B."/>
            <person name="Grigoriev I.V."/>
            <person name="Yang Z.L."/>
            <person name="Xu J."/>
            <person name="Martin F.M."/>
        </authorList>
    </citation>
    <scope>NUCLEOTIDE SEQUENCE</scope>
    <source>
        <strain evidence="1">KUC20120723A-06</strain>
    </source>
</reference>